<accession>A0A9W8N8W8</accession>
<dbReference type="Gene3D" id="3.40.50.1580">
    <property type="entry name" value="Nucleoside phosphorylase domain"/>
    <property type="match status" value="1"/>
</dbReference>
<dbReference type="SUPFAM" id="SSF53167">
    <property type="entry name" value="Purine and uridine phosphorylases"/>
    <property type="match status" value="1"/>
</dbReference>
<dbReference type="VEuPathDB" id="FungiDB:F4678DRAFT_193294"/>
<organism evidence="1 2">
    <name type="scientific">Xylaria arbuscula</name>
    <dbReference type="NCBI Taxonomy" id="114810"/>
    <lineage>
        <taxon>Eukaryota</taxon>
        <taxon>Fungi</taxon>
        <taxon>Dikarya</taxon>
        <taxon>Ascomycota</taxon>
        <taxon>Pezizomycotina</taxon>
        <taxon>Sordariomycetes</taxon>
        <taxon>Xylariomycetidae</taxon>
        <taxon>Xylariales</taxon>
        <taxon>Xylariaceae</taxon>
        <taxon>Xylaria</taxon>
    </lineage>
</organism>
<protein>
    <recommendedName>
        <fullName evidence="3">Nucleoside phosphorylase domain-containing protein</fullName>
    </recommendedName>
</protein>
<evidence type="ECO:0008006" key="3">
    <source>
        <dbReference type="Google" id="ProtNLM"/>
    </source>
</evidence>
<dbReference type="InterPro" id="IPR035994">
    <property type="entry name" value="Nucleoside_phosphorylase_sf"/>
</dbReference>
<reference evidence="1" key="1">
    <citation type="submission" date="2022-07" db="EMBL/GenBank/DDBJ databases">
        <title>Genome Sequence of Xylaria arbuscula.</title>
        <authorList>
            <person name="Buettner E."/>
        </authorList>
    </citation>
    <scope>NUCLEOTIDE SEQUENCE</scope>
    <source>
        <strain evidence="1">VT107</strain>
    </source>
</reference>
<dbReference type="InterPro" id="IPR027417">
    <property type="entry name" value="P-loop_NTPase"/>
</dbReference>
<sequence>MRMQAISIVKDRSYERRVTQLQLPGPVLHSLLTGGGVGLSKWRSNQQLDARCFALFRWTVCVLVVADKVFCIPSECNTMPSPQRQIPLAEYTVGWICALPIETAASIALLDELYTPPAQPPHDQNSYSFGRIGKHNIVVVCLPAGVIGTASAATVAAQLRSTFPLIQYGLLVGVGGGAPSAKNDIRLGDVVVSKPTGNFGGVVQYDFGKTIEKGIFKQTGSLNKPPRVLLSALASLETKCHLQGNRLTSASLVIPDTYSELRSVAKYPGTDHDRLYETECDHGRDPETCEVCDEPRCVDRPSRRNEDPVIHFGLIASANQVMRHGITRENLRKELDVLCFEMEAAGLMDNLPCLVVRGICDYADSHKTKQWQPYAAVTAAACVKQILLHTPVIIGEKAITTGDAAPSMAWLSAFNGFMFQNIRNYRFSGRSTELVLLDTWYSGDVDSARGQSTQMRTVIHGLGGVGKTQLVTEWCHRLRERSHTSVFWFNAASSEELMSKYQQYARRHRELAATDNNVKRFVDAHDKEKDDIALVKVWVQVHENWVIVLDNYDTISVDVEPFLPKSFGRIVITSRDRRAIGTVSNRGFELKRPQSAEAELLFLRLSCPQKDVTAKNIGEHPEYNYVKEIVSDLEGFPLAISQAAAYIRESEPLSCAEYLEILRSRSDREVLLRFKEERPEYPESVMTTWEISWVYLTKKHPEAAELLQLLGFFAPSGVAEGMLHDSLGTRSWRFESYAKVRQLNSKQRDELSFLQSRAQTTISLGILISLSLVSKSSDKVVSVHPLVHEWIQARLKPNPMESLRVLRLCSLILYQAFPFEVITFRDLSRFPDVPTFTPHLLEMLTVLQQSRQVSEPLPLELKTLLLAHLLIEVTQDIESRTTQFTPLIVRVFPSTMSNTEEPLDAIQNQLFEELRGSDSLWHTETLSRAMKVLQLSLSNYSSAPPWIPSRKIYMVVLVTFVLKMFETWLSPTGHLSEILHSVDGLYPKTERDIVFTLYKILSFLSLETDNTHNEILFLQVRVKLVLAQIITIDKYLKLPQHFFRDGISWEQVSCVDFTMQIEYLAACAKFSRPYPKDTTNALLLAAKALRESGQSNNHKSGFSAPFVSNSFGRDIELYFELYAPELLGTSVIEASKALGEACLKCSLAVLNSLESRKTVSLVNERDTGISLLGLLRAWEELKSLIEIRIKVYSGGGEGSFLFESDEQRFEFERLYVNACFLRADYSSAVPTLHKLFQVKKVMARFKYEYNNPRRFLFGQQDGANVKNTTFMMPFLSFLYGPIWKKTVKHQLPRPGLNGFRHQGYLDNCSNGSNVKEQAAAWYANGSRLRNLDVTKDLLRIWIDCLGHLGNAHERDRHAWQDEVDAIPRIHSAETIVVVYSLAKASIPTMSRSSPWRQTIDYLLAGTDENSESRDDSRTVNFSLSIPEAKDNVHGNDDLIFGEMELE</sequence>
<dbReference type="EMBL" id="JANPWZ010001697">
    <property type="protein sequence ID" value="KAJ3563876.1"/>
    <property type="molecule type" value="Genomic_DNA"/>
</dbReference>
<gene>
    <name evidence="1" type="ORF">NPX13_g8050</name>
</gene>
<dbReference type="VEuPathDB" id="FungiDB:F4678DRAFT_442103"/>
<dbReference type="SUPFAM" id="SSF52540">
    <property type="entry name" value="P-loop containing nucleoside triphosphate hydrolases"/>
    <property type="match status" value="1"/>
</dbReference>
<dbReference type="GO" id="GO:0003824">
    <property type="term" value="F:catalytic activity"/>
    <property type="evidence" value="ECO:0007669"/>
    <property type="project" value="InterPro"/>
</dbReference>
<dbReference type="GO" id="GO:0009116">
    <property type="term" value="P:nucleoside metabolic process"/>
    <property type="evidence" value="ECO:0007669"/>
    <property type="project" value="InterPro"/>
</dbReference>
<dbReference type="PANTHER" id="PTHR46082">
    <property type="entry name" value="ATP/GTP-BINDING PROTEIN-RELATED"/>
    <property type="match status" value="1"/>
</dbReference>
<dbReference type="PANTHER" id="PTHR46082:SF11">
    <property type="entry name" value="AAA+ ATPASE DOMAIN-CONTAINING PROTEIN-RELATED"/>
    <property type="match status" value="1"/>
</dbReference>
<comment type="caution">
    <text evidence="1">The sequence shown here is derived from an EMBL/GenBank/DDBJ whole genome shotgun (WGS) entry which is preliminary data.</text>
</comment>
<dbReference type="InterPro" id="IPR053137">
    <property type="entry name" value="NLR-like"/>
</dbReference>
<evidence type="ECO:0000313" key="2">
    <source>
        <dbReference type="Proteomes" id="UP001148614"/>
    </source>
</evidence>
<proteinExistence type="predicted"/>
<dbReference type="Gene3D" id="3.40.50.300">
    <property type="entry name" value="P-loop containing nucleotide triphosphate hydrolases"/>
    <property type="match status" value="1"/>
</dbReference>
<keyword evidence="2" id="KW-1185">Reference proteome</keyword>
<evidence type="ECO:0000313" key="1">
    <source>
        <dbReference type="EMBL" id="KAJ3563876.1"/>
    </source>
</evidence>
<dbReference type="Proteomes" id="UP001148614">
    <property type="component" value="Unassembled WGS sequence"/>
</dbReference>
<name>A0A9W8N8W8_9PEZI</name>